<keyword evidence="6" id="KW-0472">Membrane</keyword>
<evidence type="ECO:0000256" key="2">
    <source>
        <dbReference type="ARBA" id="ARBA00022692"/>
    </source>
</evidence>
<dbReference type="FunFam" id="3.10.250.10:FF:000016">
    <property type="entry name" value="Scavenger receptor cysteine-rich protein type 12"/>
    <property type="match status" value="2"/>
</dbReference>
<keyword evidence="5" id="KW-1133">Transmembrane helix</keyword>
<comment type="caution">
    <text evidence="9">Lacks conserved residue(s) required for the propagation of feature annotation.</text>
</comment>
<evidence type="ECO:0000256" key="8">
    <source>
        <dbReference type="ARBA" id="ARBA00023180"/>
    </source>
</evidence>
<dbReference type="OrthoDB" id="6286334at2759"/>
<keyword evidence="4" id="KW-0677">Repeat</keyword>
<dbReference type="PANTHER" id="PTHR48071:SF18">
    <property type="entry name" value="DELETED IN MALIGNANT BRAIN TUMORS 1 PROTEIN-RELATED"/>
    <property type="match status" value="1"/>
</dbReference>
<evidence type="ECO:0000256" key="1">
    <source>
        <dbReference type="ARBA" id="ARBA00004167"/>
    </source>
</evidence>
<dbReference type="STRING" id="400727.A0A2T7P547"/>
<dbReference type="InterPro" id="IPR001190">
    <property type="entry name" value="SRCR"/>
</dbReference>
<accession>A0A2T7P547</accession>
<evidence type="ECO:0000256" key="7">
    <source>
        <dbReference type="ARBA" id="ARBA00023157"/>
    </source>
</evidence>
<comment type="caution">
    <text evidence="12">The sequence shown here is derived from an EMBL/GenBank/DDBJ whole genome shotgun (WGS) entry which is preliminary data.</text>
</comment>
<dbReference type="PRINTS" id="PR00258">
    <property type="entry name" value="SPERACTRCPTR"/>
</dbReference>
<evidence type="ECO:0000256" key="6">
    <source>
        <dbReference type="ARBA" id="ARBA00023136"/>
    </source>
</evidence>
<dbReference type="EMBL" id="PZQS01000006">
    <property type="protein sequence ID" value="PVD28552.1"/>
    <property type="molecule type" value="Genomic_DNA"/>
</dbReference>
<evidence type="ECO:0000313" key="13">
    <source>
        <dbReference type="Proteomes" id="UP000245119"/>
    </source>
</evidence>
<sequence>MAGSLLPAVVLATCYLSWTAVHAEFDVRLVGGISDAQGRLEVFINGSWGTVATIVSTKMTPKLSVVSLDLILKVNLEIIVSRSNYPIVRYHAYYGEGQDPIWLDNVECKGCESNLSQCAHRGTHNCDHGEDVGVECEPPPTVPVVPDIKVRLVNGGAPFRGRIELYWNGQWQTMCDECLTENIARVICTSVGFKSSSPAILRSAYFGRGSGRMFQDDLYCLGSETNLGQCSNFGRGDHDHSQDASLDCLPSPSPSTNRQTVRTDFRIRLKGGNSSWEGRLEVERSGSGEQCATMGSPRWTLLSSVGLLASTGPTPRTDFRVRLKGRHSWEGRLEVEISGQWGTVCDDGFTKVDAIVACRSLGFDRSNSAHGFPCSSKWRKFFLGRQTGGRRSGQWGTVCDDGFTKVDAIVVCRSLGFNRLATSLDPFAAQ</sequence>
<protein>
    <recommendedName>
        <fullName evidence="11">SRCR domain-containing protein</fullName>
    </recommendedName>
</protein>
<feature type="disulfide bond" evidence="9">
    <location>
        <begin position="108"/>
        <end position="118"/>
    </location>
</feature>
<evidence type="ECO:0000313" key="12">
    <source>
        <dbReference type="EMBL" id="PVD28552.1"/>
    </source>
</evidence>
<dbReference type="PROSITE" id="PS50287">
    <property type="entry name" value="SRCR_2"/>
    <property type="match status" value="4"/>
</dbReference>
<proteinExistence type="predicted"/>
<dbReference type="AlphaFoldDB" id="A0A2T7P547"/>
<dbReference type="PROSITE" id="PS00420">
    <property type="entry name" value="SRCR_1"/>
    <property type="match status" value="1"/>
</dbReference>
<evidence type="ECO:0000256" key="10">
    <source>
        <dbReference type="SAM" id="SignalP"/>
    </source>
</evidence>
<name>A0A2T7P547_POMCA</name>
<feature type="domain" description="SRCR" evidence="11">
    <location>
        <begin position="321"/>
        <end position="363"/>
    </location>
</feature>
<comment type="subcellular location">
    <subcellularLocation>
        <location evidence="1">Membrane</location>
        <topology evidence="1">Single-pass membrane protein</topology>
    </subcellularLocation>
</comment>
<keyword evidence="13" id="KW-1185">Reference proteome</keyword>
<feature type="domain" description="SRCR" evidence="11">
    <location>
        <begin position="393"/>
        <end position="430"/>
    </location>
</feature>
<keyword evidence="2" id="KW-0812">Transmembrane</keyword>
<dbReference type="InterPro" id="IPR036772">
    <property type="entry name" value="SRCR-like_dom_sf"/>
</dbReference>
<evidence type="ECO:0000256" key="4">
    <source>
        <dbReference type="ARBA" id="ARBA00022737"/>
    </source>
</evidence>
<dbReference type="Pfam" id="PF00530">
    <property type="entry name" value="SRCR"/>
    <property type="match status" value="4"/>
</dbReference>
<keyword evidence="8" id="KW-0325">Glycoprotein</keyword>
<evidence type="ECO:0000256" key="9">
    <source>
        <dbReference type="PROSITE-ProRule" id="PRU00196"/>
    </source>
</evidence>
<keyword evidence="3 10" id="KW-0732">Signal</keyword>
<gene>
    <name evidence="12" type="ORF">C0Q70_11140</name>
</gene>
<evidence type="ECO:0000256" key="5">
    <source>
        <dbReference type="ARBA" id="ARBA00022989"/>
    </source>
</evidence>
<dbReference type="GO" id="GO:0016020">
    <property type="term" value="C:membrane"/>
    <property type="evidence" value="ECO:0007669"/>
    <property type="project" value="UniProtKB-SubCell"/>
</dbReference>
<dbReference type="Proteomes" id="UP000245119">
    <property type="component" value="Linkage Group LG6"/>
</dbReference>
<dbReference type="SMART" id="SM00202">
    <property type="entry name" value="SR"/>
    <property type="match status" value="3"/>
</dbReference>
<feature type="domain" description="SRCR" evidence="11">
    <location>
        <begin position="150"/>
        <end position="249"/>
    </location>
</feature>
<evidence type="ECO:0000259" key="11">
    <source>
        <dbReference type="PROSITE" id="PS50287"/>
    </source>
</evidence>
<feature type="signal peptide" evidence="10">
    <location>
        <begin position="1"/>
        <end position="23"/>
    </location>
</feature>
<feature type="disulfide bond" evidence="9">
    <location>
        <begin position="220"/>
        <end position="230"/>
    </location>
</feature>
<evidence type="ECO:0000256" key="3">
    <source>
        <dbReference type="ARBA" id="ARBA00022729"/>
    </source>
</evidence>
<feature type="chain" id="PRO_5015756074" description="SRCR domain-containing protein" evidence="10">
    <location>
        <begin position="24"/>
        <end position="430"/>
    </location>
</feature>
<dbReference type="Gene3D" id="3.10.250.10">
    <property type="entry name" value="SRCR-like domain"/>
    <property type="match status" value="4"/>
</dbReference>
<keyword evidence="7 9" id="KW-1015">Disulfide bond</keyword>
<organism evidence="12 13">
    <name type="scientific">Pomacea canaliculata</name>
    <name type="common">Golden apple snail</name>
    <dbReference type="NCBI Taxonomy" id="400727"/>
    <lineage>
        <taxon>Eukaryota</taxon>
        <taxon>Metazoa</taxon>
        <taxon>Spiralia</taxon>
        <taxon>Lophotrochozoa</taxon>
        <taxon>Mollusca</taxon>
        <taxon>Gastropoda</taxon>
        <taxon>Caenogastropoda</taxon>
        <taxon>Architaenioglossa</taxon>
        <taxon>Ampullarioidea</taxon>
        <taxon>Ampullariidae</taxon>
        <taxon>Pomacea</taxon>
    </lineage>
</organism>
<reference evidence="12 13" key="1">
    <citation type="submission" date="2018-04" db="EMBL/GenBank/DDBJ databases">
        <title>The genome of golden apple snail Pomacea canaliculata provides insight into stress tolerance and invasive adaptation.</title>
        <authorList>
            <person name="Liu C."/>
            <person name="Liu B."/>
            <person name="Ren Y."/>
            <person name="Zhang Y."/>
            <person name="Wang H."/>
            <person name="Li S."/>
            <person name="Jiang F."/>
            <person name="Yin L."/>
            <person name="Zhang G."/>
            <person name="Qian W."/>
            <person name="Fan W."/>
        </authorList>
    </citation>
    <scope>NUCLEOTIDE SEQUENCE [LARGE SCALE GENOMIC DNA]</scope>
    <source>
        <strain evidence="12">SZHN2017</strain>
        <tissue evidence="12">Muscle</tissue>
    </source>
</reference>
<dbReference type="PANTHER" id="PTHR48071">
    <property type="entry name" value="SRCR DOMAIN-CONTAINING PROTEIN"/>
    <property type="match status" value="1"/>
</dbReference>
<feature type="domain" description="SRCR" evidence="11">
    <location>
        <begin position="27"/>
        <end position="137"/>
    </location>
</feature>
<dbReference type="SUPFAM" id="SSF56487">
    <property type="entry name" value="SRCR-like"/>
    <property type="match status" value="5"/>
</dbReference>